<evidence type="ECO:0000313" key="1">
    <source>
        <dbReference type="EMBL" id="OOK68013.1"/>
    </source>
</evidence>
<dbReference type="GO" id="GO:0016874">
    <property type="term" value="F:ligase activity"/>
    <property type="evidence" value="ECO:0007669"/>
    <property type="project" value="UniProtKB-KW"/>
</dbReference>
<sequence>MAENPDAGWEELNAALRTERSLRGRLFAVLGSSLTLGDHVVAHPRSWKLLRGKIALPSRDRMRQSFLACVEESSDAPGSVVHRLRALYRDHLLVLAALDLAATVEDEPVLPFTVVAAHLADIADAALAAALRVAEKTVCGDRTPPGWRSLRWANVVRAN</sequence>
<name>A0A1V3WM07_MYCKA</name>
<accession>A0A1V3WM07</accession>
<proteinExistence type="predicted"/>
<dbReference type="Proteomes" id="UP000188532">
    <property type="component" value="Unassembled WGS sequence"/>
</dbReference>
<protein>
    <submittedName>
        <fullName evidence="1">Glutamate-ammonia ligase adenylyltransferase family protein</fullName>
    </submittedName>
</protein>
<dbReference type="InterPro" id="IPR023057">
    <property type="entry name" value="GlnE"/>
</dbReference>
<dbReference type="PANTHER" id="PTHR30621:SF0">
    <property type="entry name" value="BIFUNCTIONAL GLUTAMINE SYNTHETASE ADENYLYLTRANSFERASE_ADENYLYL-REMOVING ENZYME"/>
    <property type="match status" value="1"/>
</dbReference>
<dbReference type="EMBL" id="MVBN01000008">
    <property type="protein sequence ID" value="OOK68013.1"/>
    <property type="molecule type" value="Genomic_DNA"/>
</dbReference>
<dbReference type="PANTHER" id="PTHR30621">
    <property type="entry name" value="GLUTAMINE SYNTHETASE ADENYLYLTRANSFERASE"/>
    <property type="match status" value="1"/>
</dbReference>
<dbReference type="Gene3D" id="3.30.460.10">
    <property type="entry name" value="Beta Polymerase, domain 2"/>
    <property type="match status" value="1"/>
</dbReference>
<dbReference type="InterPro" id="IPR043519">
    <property type="entry name" value="NT_sf"/>
</dbReference>
<dbReference type="AlphaFoldDB" id="A0A1V3WM07"/>
<reference evidence="1 2" key="1">
    <citation type="submission" date="2017-02" db="EMBL/GenBank/DDBJ databases">
        <title>Complete genome sequences of Mycobacterium kansasii strains isolated from rhesus macaques.</title>
        <authorList>
            <person name="Panda A."/>
            <person name="Nagaraj S."/>
            <person name="Zhao X."/>
            <person name="Tettelin H."/>
            <person name="Detolla L.J."/>
        </authorList>
    </citation>
    <scope>NUCLEOTIDE SEQUENCE [LARGE SCALE GENOMIC DNA]</scope>
    <source>
        <strain evidence="1 2">11-3469</strain>
    </source>
</reference>
<dbReference type="SUPFAM" id="SSF81301">
    <property type="entry name" value="Nucleotidyltransferase"/>
    <property type="match status" value="1"/>
</dbReference>
<dbReference type="GO" id="GO:0008882">
    <property type="term" value="F:[glutamate-ammonia-ligase] adenylyltransferase activity"/>
    <property type="evidence" value="ECO:0007669"/>
    <property type="project" value="InterPro"/>
</dbReference>
<organism evidence="1 2">
    <name type="scientific">Mycobacterium kansasii</name>
    <dbReference type="NCBI Taxonomy" id="1768"/>
    <lineage>
        <taxon>Bacteria</taxon>
        <taxon>Bacillati</taxon>
        <taxon>Actinomycetota</taxon>
        <taxon>Actinomycetes</taxon>
        <taxon>Mycobacteriales</taxon>
        <taxon>Mycobacteriaceae</taxon>
        <taxon>Mycobacterium</taxon>
    </lineage>
</organism>
<dbReference type="GO" id="GO:0000820">
    <property type="term" value="P:regulation of glutamine family amino acid metabolic process"/>
    <property type="evidence" value="ECO:0007669"/>
    <property type="project" value="TreeGrafter"/>
</dbReference>
<evidence type="ECO:0000313" key="2">
    <source>
        <dbReference type="Proteomes" id="UP000188532"/>
    </source>
</evidence>
<keyword evidence="1" id="KW-0808">Transferase</keyword>
<keyword evidence="1" id="KW-0436">Ligase</keyword>
<comment type="caution">
    <text evidence="1">The sequence shown here is derived from an EMBL/GenBank/DDBJ whole genome shotgun (WGS) entry which is preliminary data.</text>
</comment>
<dbReference type="GO" id="GO:0005829">
    <property type="term" value="C:cytosol"/>
    <property type="evidence" value="ECO:0007669"/>
    <property type="project" value="TreeGrafter"/>
</dbReference>
<gene>
    <name evidence="1" type="ORF">BZL29_6717</name>
</gene>
<keyword evidence="1" id="KW-0548">Nucleotidyltransferase</keyword>